<dbReference type="NCBIfam" id="TIGR00177">
    <property type="entry name" value="molyb_syn"/>
    <property type="match status" value="1"/>
</dbReference>
<dbReference type="InterPro" id="IPR005111">
    <property type="entry name" value="MoeA_C_domain_IV"/>
</dbReference>
<dbReference type="InterPro" id="IPR008284">
    <property type="entry name" value="MoCF_biosynth_CS"/>
</dbReference>
<dbReference type="InterPro" id="IPR036688">
    <property type="entry name" value="MoeA_C_domain_IV_sf"/>
</dbReference>
<evidence type="ECO:0000256" key="12">
    <source>
        <dbReference type="ARBA" id="ARBA00047317"/>
    </source>
</evidence>
<dbReference type="GO" id="GO:0006777">
    <property type="term" value="P:Mo-molybdopterin cofactor biosynthetic process"/>
    <property type="evidence" value="ECO:0007669"/>
    <property type="project" value="UniProtKB-UniRule"/>
</dbReference>
<keyword evidence="11 13" id="KW-0501">Molybdenum cofactor biosynthesis</keyword>
<comment type="pathway">
    <text evidence="3 13">Cofactor biosynthesis; molybdopterin biosynthesis.</text>
</comment>
<evidence type="ECO:0000256" key="8">
    <source>
        <dbReference type="ARBA" id="ARBA00022679"/>
    </source>
</evidence>
<dbReference type="EC" id="2.10.1.1" evidence="5 13"/>
<dbReference type="Gene3D" id="2.40.340.10">
    <property type="entry name" value="MoeA, C-terminal, domain IV"/>
    <property type="match status" value="1"/>
</dbReference>
<accession>A0A5M9RAN9</accession>
<comment type="similarity">
    <text evidence="4 13">Belongs to the MoeA family.</text>
</comment>
<dbReference type="OrthoDB" id="9804758at2"/>
<evidence type="ECO:0000256" key="13">
    <source>
        <dbReference type="RuleBase" id="RU365090"/>
    </source>
</evidence>
<dbReference type="CDD" id="cd00887">
    <property type="entry name" value="MoeA"/>
    <property type="match status" value="1"/>
</dbReference>
<comment type="catalytic activity">
    <reaction evidence="12">
        <text>adenylyl-molybdopterin + molybdate = Mo-molybdopterin + AMP + H(+)</text>
        <dbReference type="Rhea" id="RHEA:35047"/>
        <dbReference type="ChEBI" id="CHEBI:15378"/>
        <dbReference type="ChEBI" id="CHEBI:36264"/>
        <dbReference type="ChEBI" id="CHEBI:62727"/>
        <dbReference type="ChEBI" id="CHEBI:71302"/>
        <dbReference type="ChEBI" id="CHEBI:456215"/>
        <dbReference type="EC" id="2.10.1.1"/>
    </reaction>
</comment>
<dbReference type="Pfam" id="PF00994">
    <property type="entry name" value="MoCF_biosynth"/>
    <property type="match status" value="1"/>
</dbReference>
<gene>
    <name evidence="15" type="primary">moeA</name>
    <name evidence="15" type="ORF">F4V73_00915</name>
</gene>
<dbReference type="SUPFAM" id="SSF63867">
    <property type="entry name" value="MoeA C-terminal domain-like"/>
    <property type="match status" value="1"/>
</dbReference>
<evidence type="ECO:0000256" key="6">
    <source>
        <dbReference type="ARBA" id="ARBA00021108"/>
    </source>
</evidence>
<protein>
    <recommendedName>
        <fullName evidence="6 13">Molybdopterin molybdenumtransferase</fullName>
        <ecNumber evidence="5 13">2.10.1.1</ecNumber>
    </recommendedName>
</protein>
<evidence type="ECO:0000256" key="11">
    <source>
        <dbReference type="ARBA" id="ARBA00023150"/>
    </source>
</evidence>
<dbReference type="Gene3D" id="3.90.105.10">
    <property type="entry name" value="Molybdopterin biosynthesis moea protein, domain 2"/>
    <property type="match status" value="1"/>
</dbReference>
<proteinExistence type="inferred from homology"/>
<evidence type="ECO:0000256" key="1">
    <source>
        <dbReference type="ARBA" id="ARBA00001946"/>
    </source>
</evidence>
<evidence type="ECO:0000256" key="3">
    <source>
        <dbReference type="ARBA" id="ARBA00005046"/>
    </source>
</evidence>
<evidence type="ECO:0000259" key="14">
    <source>
        <dbReference type="SMART" id="SM00852"/>
    </source>
</evidence>
<comment type="cofactor">
    <cofactor evidence="1 13">
        <name>Mg(2+)</name>
        <dbReference type="ChEBI" id="CHEBI:18420"/>
    </cofactor>
</comment>
<dbReference type="Gene3D" id="3.40.980.10">
    <property type="entry name" value="MoaB/Mog-like domain"/>
    <property type="match status" value="1"/>
</dbReference>
<keyword evidence="7 13" id="KW-0500">Molybdenum</keyword>
<dbReference type="NCBIfam" id="NF007960">
    <property type="entry name" value="PRK10680.1"/>
    <property type="match status" value="1"/>
</dbReference>
<dbReference type="SMART" id="SM00852">
    <property type="entry name" value="MoCF_biosynth"/>
    <property type="match status" value="1"/>
</dbReference>
<dbReference type="FunFam" id="2.40.340.10:FF:000003">
    <property type="entry name" value="Molybdopterin molybdenumtransferase"/>
    <property type="match status" value="1"/>
</dbReference>
<dbReference type="Pfam" id="PF03453">
    <property type="entry name" value="MoeA_N"/>
    <property type="match status" value="1"/>
</dbReference>
<dbReference type="InterPro" id="IPR005110">
    <property type="entry name" value="MoeA_linker/N"/>
</dbReference>
<evidence type="ECO:0000256" key="2">
    <source>
        <dbReference type="ARBA" id="ARBA00002901"/>
    </source>
</evidence>
<evidence type="ECO:0000256" key="7">
    <source>
        <dbReference type="ARBA" id="ARBA00022505"/>
    </source>
</evidence>
<evidence type="ECO:0000256" key="4">
    <source>
        <dbReference type="ARBA" id="ARBA00010763"/>
    </source>
</evidence>
<dbReference type="RefSeq" id="WP_067364338.1">
    <property type="nucleotide sequence ID" value="NZ_BAAAFS010000001.1"/>
</dbReference>
<evidence type="ECO:0000313" key="16">
    <source>
        <dbReference type="Proteomes" id="UP000322181"/>
    </source>
</evidence>
<keyword evidence="9 13" id="KW-0479">Metal-binding</keyword>
<dbReference type="SUPFAM" id="SSF63882">
    <property type="entry name" value="MoeA N-terminal region -like"/>
    <property type="match status" value="1"/>
</dbReference>
<name>A0A5M9RAN9_9GAMM</name>
<dbReference type="GO" id="GO:0005829">
    <property type="term" value="C:cytosol"/>
    <property type="evidence" value="ECO:0007669"/>
    <property type="project" value="TreeGrafter"/>
</dbReference>
<dbReference type="InterPro" id="IPR001453">
    <property type="entry name" value="MoaB/Mog_dom"/>
</dbReference>
<dbReference type="Gene3D" id="2.170.190.11">
    <property type="entry name" value="Molybdopterin biosynthesis moea protein, domain 3"/>
    <property type="match status" value="1"/>
</dbReference>
<evidence type="ECO:0000256" key="9">
    <source>
        <dbReference type="ARBA" id="ARBA00022723"/>
    </source>
</evidence>
<keyword evidence="8 13" id="KW-0808">Transferase</keyword>
<reference evidence="15 16" key="1">
    <citation type="submission" date="2019-09" db="EMBL/GenBank/DDBJ databases">
        <title>Draft genome sequence of various Type strains from the CCUG.</title>
        <authorList>
            <person name="Pineiro-Iglesias B."/>
            <person name="Tunovic T."/>
            <person name="Unosson C."/>
            <person name="Inganas E."/>
            <person name="Ohlen M."/>
            <person name="Cardew S."/>
            <person name="Jensie-Markopoulos S."/>
            <person name="Salva-Serra F."/>
            <person name="Jaen-Luchoro D."/>
            <person name="Karlsson R."/>
            <person name="Svensson-Stadler L."/>
            <person name="Chun J."/>
            <person name="Moore E."/>
        </authorList>
    </citation>
    <scope>NUCLEOTIDE SEQUENCE [LARGE SCALE GENOMIC DNA]</scope>
    <source>
        <strain evidence="15 16">CCUG 53682T</strain>
    </source>
</reference>
<dbReference type="PANTHER" id="PTHR10192">
    <property type="entry name" value="MOLYBDOPTERIN BIOSYNTHESIS PROTEIN"/>
    <property type="match status" value="1"/>
</dbReference>
<organism evidence="15 16">
    <name type="scientific">Morganella psychrotolerans</name>
    <dbReference type="NCBI Taxonomy" id="368603"/>
    <lineage>
        <taxon>Bacteria</taxon>
        <taxon>Pseudomonadati</taxon>
        <taxon>Pseudomonadota</taxon>
        <taxon>Gammaproteobacteria</taxon>
        <taxon>Enterobacterales</taxon>
        <taxon>Morganellaceae</taxon>
        <taxon>Morganella</taxon>
    </lineage>
</organism>
<dbReference type="PROSITE" id="PS01079">
    <property type="entry name" value="MOCF_BIOSYNTHESIS_2"/>
    <property type="match status" value="1"/>
</dbReference>
<dbReference type="InterPro" id="IPR036135">
    <property type="entry name" value="MoeA_linker/N_sf"/>
</dbReference>
<evidence type="ECO:0000256" key="5">
    <source>
        <dbReference type="ARBA" id="ARBA00013269"/>
    </source>
</evidence>
<evidence type="ECO:0000313" key="15">
    <source>
        <dbReference type="EMBL" id="KAA8716485.1"/>
    </source>
</evidence>
<sequence length="416" mass="43996">MANSTESHTSSLISLQEALDKLLATPAAITGTETVALTDAAGRITAAPVISPINVPPFDNSAMDGYGLRLADWDGKTALPVAGRALAGVPFQGELPAGHCVRIMTGAPVPAGVDTVVMQEEAVVSDAGITFTAGITRGQNIRLTGEDITQGSEVFPAGTKLAAAQLPMVASLGLAQITVMRKLKVAVFSTGDELQAVGQPLGDGQIYDTNRFAVSLMLEKLGCDVIDLGVIPDDPDVLRGIFEKADSLADLVISSGGVSVGEADYTKQILDDIGKINFWKLAIKPGKPFAFGKLDNAWFCGLPGNPVSTTVTFYELVQPLIVRLSGFSQWQPPMRIKAIAATPLKKSAGRLDFQRGIAQVNEKGQLVVKTTGDQGSHIFSSFSLANCFIVLERERGAVKAGDIVDIEFFNHLMKND</sequence>
<dbReference type="InterPro" id="IPR036425">
    <property type="entry name" value="MoaB/Mog-like_dom_sf"/>
</dbReference>
<keyword evidence="10 13" id="KW-0460">Magnesium</keyword>
<dbReference type="InterPro" id="IPR038987">
    <property type="entry name" value="MoeA-like"/>
</dbReference>
<dbReference type="AlphaFoldDB" id="A0A5M9RAN9"/>
<dbReference type="GO" id="GO:0046872">
    <property type="term" value="F:metal ion binding"/>
    <property type="evidence" value="ECO:0007669"/>
    <property type="project" value="UniProtKB-UniRule"/>
</dbReference>
<dbReference type="FunFam" id="3.40.980.10:FF:000004">
    <property type="entry name" value="Molybdopterin molybdenumtransferase"/>
    <property type="match status" value="1"/>
</dbReference>
<dbReference type="EMBL" id="VXKB01000001">
    <property type="protein sequence ID" value="KAA8716485.1"/>
    <property type="molecule type" value="Genomic_DNA"/>
</dbReference>
<feature type="domain" description="MoaB/Mog" evidence="14">
    <location>
        <begin position="186"/>
        <end position="323"/>
    </location>
</feature>
<evidence type="ECO:0000256" key="10">
    <source>
        <dbReference type="ARBA" id="ARBA00022842"/>
    </source>
</evidence>
<comment type="function">
    <text evidence="2 13">Catalyzes the insertion of molybdate into adenylated molybdopterin with the concomitant release of AMP.</text>
</comment>
<dbReference type="Pfam" id="PF03454">
    <property type="entry name" value="MoeA_C"/>
    <property type="match status" value="1"/>
</dbReference>
<comment type="caution">
    <text evidence="15">The sequence shown here is derived from an EMBL/GenBank/DDBJ whole genome shotgun (WGS) entry which is preliminary data.</text>
</comment>
<dbReference type="NCBIfam" id="NF045515">
    <property type="entry name" value="Glp_gephyrin"/>
    <property type="match status" value="1"/>
</dbReference>
<dbReference type="UniPathway" id="UPA00344"/>
<dbReference type="PANTHER" id="PTHR10192:SF5">
    <property type="entry name" value="GEPHYRIN"/>
    <property type="match status" value="1"/>
</dbReference>
<dbReference type="Proteomes" id="UP000322181">
    <property type="component" value="Unassembled WGS sequence"/>
</dbReference>
<dbReference type="GO" id="GO:0061599">
    <property type="term" value="F:molybdopterin molybdotransferase activity"/>
    <property type="evidence" value="ECO:0007669"/>
    <property type="project" value="UniProtKB-UniRule"/>
</dbReference>
<dbReference type="SUPFAM" id="SSF53218">
    <property type="entry name" value="Molybdenum cofactor biosynthesis proteins"/>
    <property type="match status" value="1"/>
</dbReference>